<organism evidence="1">
    <name type="scientific">marine sediment metagenome</name>
    <dbReference type="NCBI Taxonomy" id="412755"/>
    <lineage>
        <taxon>unclassified sequences</taxon>
        <taxon>metagenomes</taxon>
        <taxon>ecological metagenomes</taxon>
    </lineage>
</organism>
<gene>
    <name evidence="1" type="ORF">LCGC14_1834460</name>
</gene>
<sequence>MKKGMNRMFGVVIVLMAMLAFGVNVVPRAGPNPDENGVAQTYLTSMYNNDISAISDL</sequence>
<dbReference type="EMBL" id="LAZR01018168">
    <property type="protein sequence ID" value="KKL97442.1"/>
    <property type="molecule type" value="Genomic_DNA"/>
</dbReference>
<comment type="caution">
    <text evidence="1">The sequence shown here is derived from an EMBL/GenBank/DDBJ whole genome shotgun (WGS) entry which is preliminary data.</text>
</comment>
<protein>
    <submittedName>
        <fullName evidence="1">Uncharacterized protein</fullName>
    </submittedName>
</protein>
<dbReference type="AlphaFoldDB" id="A0A0F9JEL3"/>
<name>A0A0F9JEL3_9ZZZZ</name>
<reference evidence="1" key="1">
    <citation type="journal article" date="2015" name="Nature">
        <title>Complex archaea that bridge the gap between prokaryotes and eukaryotes.</title>
        <authorList>
            <person name="Spang A."/>
            <person name="Saw J.H."/>
            <person name="Jorgensen S.L."/>
            <person name="Zaremba-Niedzwiedzka K."/>
            <person name="Martijn J."/>
            <person name="Lind A.E."/>
            <person name="van Eijk R."/>
            <person name="Schleper C."/>
            <person name="Guy L."/>
            <person name="Ettema T.J."/>
        </authorList>
    </citation>
    <scope>NUCLEOTIDE SEQUENCE</scope>
</reference>
<evidence type="ECO:0000313" key="1">
    <source>
        <dbReference type="EMBL" id="KKL97442.1"/>
    </source>
</evidence>
<feature type="non-terminal residue" evidence="1">
    <location>
        <position position="57"/>
    </location>
</feature>
<accession>A0A0F9JEL3</accession>
<proteinExistence type="predicted"/>